<gene>
    <name evidence="2" type="ORF">PISMIDRAFT_422960</name>
</gene>
<feature type="domain" description="F-box" evidence="1">
    <location>
        <begin position="128"/>
        <end position="187"/>
    </location>
</feature>
<protein>
    <recommendedName>
        <fullName evidence="1">F-box domain-containing protein</fullName>
    </recommendedName>
</protein>
<dbReference type="STRING" id="765257.A0A0C9ZWQ9"/>
<accession>A0A0C9ZWQ9</accession>
<dbReference type="Pfam" id="PF12937">
    <property type="entry name" value="F-box-like"/>
    <property type="match status" value="1"/>
</dbReference>
<dbReference type="OrthoDB" id="2692326at2759"/>
<dbReference type="HOGENOM" id="CLU_024199_2_3_1"/>
<proteinExistence type="predicted"/>
<dbReference type="SUPFAM" id="SSF52047">
    <property type="entry name" value="RNI-like"/>
    <property type="match status" value="1"/>
</dbReference>
<sequence>MRLVTSSAIIRELQAHAHTTPKTLGLVIKFPHELGVDLLPRSVDATEYQLGTLGKLKLFWSDGFLQAATEMSAELSRITSFLTETGTSATSSEQVVQKALDRIDKEIETVTLSLCSLRSWRNSLSHVSRLPPELLTAIFLEYALDWHFENITTYADQVPDWVFVSHVCRTWRYVAVNCPALWTRFFLASCRWVDELLARSKTFPISIYVDLSYVHSSEPRRALARALRHMDRIQHLWVCCSRADSVECLHQLSAAAPILRSFRLCLTPIGYPDQQISINEDTFTGSAPSLRNLSIERCRVDWSSPVLSGLTSLNLSRISTMSMLSMDIVIRTISRLPDLRQLRLEGSLPSAGTRSTDLRGVAKVLLPKLESVILIDSIFPIAALLAHLEFPRSAFVNLNCIYFASSNITILQPFIEERFNDSPRLSRIPRSFTPHILSLDLDYGVEKDAWCVACGTLNPDTYQTDCPYTMDEYLDTQPLLRLEFTERDFWFRGGRSESLISFCRTLPLLHIRRLTMCDSRHGDSSIGCLLTEALDDAPELRVIELRGSAHRLIRALFRDTTFAPALTNVELRNVKFSSSCTAQIPQEHPGSCVRCLRHVLASRAQVGLTLQTLIFNNCSTIGDDDVKGLREVVWQLEGVVVRERSVDSDISDVDELLYRIS</sequence>
<evidence type="ECO:0000313" key="2">
    <source>
        <dbReference type="EMBL" id="KIK24083.1"/>
    </source>
</evidence>
<dbReference type="Gene3D" id="1.20.1280.50">
    <property type="match status" value="1"/>
</dbReference>
<evidence type="ECO:0000313" key="3">
    <source>
        <dbReference type="Proteomes" id="UP000054018"/>
    </source>
</evidence>
<evidence type="ECO:0000259" key="1">
    <source>
        <dbReference type="Pfam" id="PF12937"/>
    </source>
</evidence>
<dbReference type="EMBL" id="KN833720">
    <property type="protein sequence ID" value="KIK24083.1"/>
    <property type="molecule type" value="Genomic_DNA"/>
</dbReference>
<reference evidence="2 3" key="1">
    <citation type="submission" date="2014-04" db="EMBL/GenBank/DDBJ databases">
        <authorList>
            <consortium name="DOE Joint Genome Institute"/>
            <person name="Kuo A."/>
            <person name="Kohler A."/>
            <person name="Costa M.D."/>
            <person name="Nagy L.G."/>
            <person name="Floudas D."/>
            <person name="Copeland A."/>
            <person name="Barry K.W."/>
            <person name="Cichocki N."/>
            <person name="Veneault-Fourrey C."/>
            <person name="LaButti K."/>
            <person name="Lindquist E.A."/>
            <person name="Lipzen A."/>
            <person name="Lundell T."/>
            <person name="Morin E."/>
            <person name="Murat C."/>
            <person name="Sun H."/>
            <person name="Tunlid A."/>
            <person name="Henrissat B."/>
            <person name="Grigoriev I.V."/>
            <person name="Hibbett D.S."/>
            <person name="Martin F."/>
            <person name="Nordberg H.P."/>
            <person name="Cantor M.N."/>
            <person name="Hua S.X."/>
        </authorList>
    </citation>
    <scope>NUCLEOTIDE SEQUENCE [LARGE SCALE GENOMIC DNA]</scope>
    <source>
        <strain evidence="2 3">441</strain>
    </source>
</reference>
<keyword evidence="3" id="KW-1185">Reference proteome</keyword>
<reference evidence="3" key="2">
    <citation type="submission" date="2015-01" db="EMBL/GenBank/DDBJ databases">
        <title>Evolutionary Origins and Diversification of the Mycorrhizal Mutualists.</title>
        <authorList>
            <consortium name="DOE Joint Genome Institute"/>
            <consortium name="Mycorrhizal Genomics Consortium"/>
            <person name="Kohler A."/>
            <person name="Kuo A."/>
            <person name="Nagy L.G."/>
            <person name="Floudas D."/>
            <person name="Copeland A."/>
            <person name="Barry K.W."/>
            <person name="Cichocki N."/>
            <person name="Veneault-Fourrey C."/>
            <person name="LaButti K."/>
            <person name="Lindquist E.A."/>
            <person name="Lipzen A."/>
            <person name="Lundell T."/>
            <person name="Morin E."/>
            <person name="Murat C."/>
            <person name="Riley R."/>
            <person name="Ohm R."/>
            <person name="Sun H."/>
            <person name="Tunlid A."/>
            <person name="Henrissat B."/>
            <person name="Grigoriev I.V."/>
            <person name="Hibbett D.S."/>
            <person name="Martin F."/>
        </authorList>
    </citation>
    <scope>NUCLEOTIDE SEQUENCE [LARGE SCALE GENOMIC DNA]</scope>
    <source>
        <strain evidence="3">441</strain>
    </source>
</reference>
<dbReference type="InterPro" id="IPR001810">
    <property type="entry name" value="F-box_dom"/>
</dbReference>
<dbReference type="AlphaFoldDB" id="A0A0C9ZWQ9"/>
<dbReference type="Proteomes" id="UP000054018">
    <property type="component" value="Unassembled WGS sequence"/>
</dbReference>
<organism evidence="2 3">
    <name type="scientific">Pisolithus microcarpus 441</name>
    <dbReference type="NCBI Taxonomy" id="765257"/>
    <lineage>
        <taxon>Eukaryota</taxon>
        <taxon>Fungi</taxon>
        <taxon>Dikarya</taxon>
        <taxon>Basidiomycota</taxon>
        <taxon>Agaricomycotina</taxon>
        <taxon>Agaricomycetes</taxon>
        <taxon>Agaricomycetidae</taxon>
        <taxon>Boletales</taxon>
        <taxon>Sclerodermatineae</taxon>
        <taxon>Pisolithaceae</taxon>
        <taxon>Pisolithus</taxon>
    </lineage>
</organism>
<name>A0A0C9ZWQ9_9AGAM</name>